<name>A0ACC2WR70_9TREE</name>
<organism evidence="1 2">
    <name type="scientific">Naganishia vaughanmartiniae</name>
    <dbReference type="NCBI Taxonomy" id="1424756"/>
    <lineage>
        <taxon>Eukaryota</taxon>
        <taxon>Fungi</taxon>
        <taxon>Dikarya</taxon>
        <taxon>Basidiomycota</taxon>
        <taxon>Agaricomycotina</taxon>
        <taxon>Tremellomycetes</taxon>
        <taxon>Filobasidiales</taxon>
        <taxon>Filobasidiaceae</taxon>
        <taxon>Naganishia</taxon>
    </lineage>
</organism>
<dbReference type="Proteomes" id="UP001243375">
    <property type="component" value="Unassembled WGS sequence"/>
</dbReference>
<dbReference type="EMBL" id="JASBWU010000021">
    <property type="protein sequence ID" value="KAJ9113670.1"/>
    <property type="molecule type" value="Genomic_DNA"/>
</dbReference>
<gene>
    <name evidence="1" type="ORF">QFC22_005979</name>
</gene>
<proteinExistence type="predicted"/>
<keyword evidence="2" id="KW-1185">Reference proteome</keyword>
<evidence type="ECO:0000313" key="1">
    <source>
        <dbReference type="EMBL" id="KAJ9113670.1"/>
    </source>
</evidence>
<comment type="caution">
    <text evidence="1">The sequence shown here is derived from an EMBL/GenBank/DDBJ whole genome shotgun (WGS) entry which is preliminary data.</text>
</comment>
<accession>A0ACC2WR70</accession>
<reference evidence="1" key="1">
    <citation type="submission" date="2023-04" db="EMBL/GenBank/DDBJ databases">
        <title>Draft Genome sequencing of Naganishia species isolated from polar environments using Oxford Nanopore Technology.</title>
        <authorList>
            <person name="Leo P."/>
            <person name="Venkateswaran K."/>
        </authorList>
    </citation>
    <scope>NUCLEOTIDE SEQUENCE</scope>
    <source>
        <strain evidence="1">MNA-CCFEE 5425</strain>
    </source>
</reference>
<protein>
    <submittedName>
        <fullName evidence="1">Uncharacterized protein</fullName>
    </submittedName>
</protein>
<sequence length="565" mass="59089">MAESIIGKRIALKSNSEIRYIGTLYAIDHQSSAISLVDVLSLGTEDRITPGGFVPPANTVYPYVVFRASDVRDIAVIGDPSQGPQAPASLPLDPAIVSQGRPAAPVQQSSPFQSRQQAAPPPPPQQQPISSPNPAPAGPSSMMPPVAPSVATAHSTTLARLHPDSHKIEQHRQPSSAAPSRQPYGPVGIPFEQLATQTDTHGSTRGSNHPHSHNPVQRHPAGGPARGGPHRAPRGGRAPGAFSHAAQSEDLAQDFDFEGINKRFEESRSGEAPQAPVEDNATKGETQQETRQPSSALPSRQPNGPVGIPFEQLAAQIDTHGSTRGSNHPHSHNPMQRHPAGGPARGGPHRAPRGGRAPGAFSHAAQSEDLTQEFDFEGMNQRFEELRSGEAPQAPVEDNATKGEIQHETATSPKLEAEEKPSVPAYNKSSSFFDSVSSNIQNPSSTNNRGRGGGGGGRGSGRPRNFDQHTGIPQSHPQSGFPPAAARGPPRPAQGREESGLPPRPRGGGGAGGRNNNRRRDEGALNAATFGDDGATQGGEAGTRGGRMGGRGRYAGNGRPAAAAE</sequence>
<evidence type="ECO:0000313" key="2">
    <source>
        <dbReference type="Proteomes" id="UP001243375"/>
    </source>
</evidence>